<reference evidence="4 5" key="1">
    <citation type="submission" date="2020-01" db="EMBL/GenBank/DDBJ databases">
        <title>Kibdelosporangium persica a novel Actinomycetes from a hot desert in Iran.</title>
        <authorList>
            <person name="Safaei N."/>
            <person name="Zaburannyi N."/>
            <person name="Mueller R."/>
            <person name="Wink J."/>
        </authorList>
    </citation>
    <scope>NUCLEOTIDE SEQUENCE [LARGE SCALE GENOMIC DNA]</scope>
    <source>
        <strain evidence="4 5">4NS15</strain>
    </source>
</reference>
<feature type="chain" id="PRO_5046876212" evidence="3">
    <location>
        <begin position="27"/>
        <end position="625"/>
    </location>
</feature>
<evidence type="ECO:0000256" key="1">
    <source>
        <dbReference type="SAM" id="Coils"/>
    </source>
</evidence>
<evidence type="ECO:0000256" key="2">
    <source>
        <dbReference type="SAM" id="MobiDB-lite"/>
    </source>
</evidence>
<organism evidence="4 5">
    <name type="scientific">Kibdelosporangium persicum</name>
    <dbReference type="NCBI Taxonomy" id="2698649"/>
    <lineage>
        <taxon>Bacteria</taxon>
        <taxon>Bacillati</taxon>
        <taxon>Actinomycetota</taxon>
        <taxon>Actinomycetes</taxon>
        <taxon>Pseudonocardiales</taxon>
        <taxon>Pseudonocardiaceae</taxon>
        <taxon>Kibdelosporangium</taxon>
    </lineage>
</organism>
<feature type="compositionally biased region" description="Basic and acidic residues" evidence="2">
    <location>
        <begin position="538"/>
        <end position="566"/>
    </location>
</feature>
<dbReference type="Pfam" id="PF03752">
    <property type="entry name" value="ALF"/>
    <property type="match status" value="1"/>
</dbReference>
<sequence length="625" mass="64966">MRLLRRAVAASLTFAVFAGVVHPAQAAPAVTAGVAEDPPPARPMPPDPYKEWDGTTGVPDTGDPRLRQLVADNAELAEDVEVRDAAKAALDLGRTGIMAFLNGGKRVAEQKAAERKARVALENRAAIEPLRGTGGPYLRAEVDRVLAGTDLDRVQFLAYGRAIAEQRDAAATQSVQQRAQENRARVTMVLGAGGPEVKRAAQAALDAGDAAIEQFLATGYLEAARKDAEAREKFLADEEARQKAAEALSELAKKSARANEARRILVVEHGNGIRALQRSSNALILAGNEARKAEQILAANTAGGHHPVDAFNGVKAEVARQLGNARAAADDARRAAVQAQVQAEVLVETGLPYGTQWAQMAFGMSQAAQAAVSAVETASHSVDAAAFTDQARNAQERAERHAEQATKWRQTAEAHARAAADLAEAARVQMEAAKDAAARTKAARQAAEQAEAEAWAAAERTRQQRIIAEREAATAAAQRAIAERERATAAAARGRAEQQAAVARAMRGEAETQAGIAAAARGQAEAADGAAAQAETNARTEERNANTSRDKAYQAERDQRAAEARAHAMDAMAAAARGGPHAAAAQAEANNARGAATIAAGAAGAARNAANIATGAAAGARGAAT</sequence>
<dbReference type="RefSeq" id="WP_173140752.1">
    <property type="nucleotide sequence ID" value="NZ_JAAATY010000033.1"/>
</dbReference>
<feature type="signal peptide" evidence="3">
    <location>
        <begin position="1"/>
        <end position="26"/>
    </location>
</feature>
<protein>
    <submittedName>
        <fullName evidence="4">Uncharacterized protein</fullName>
    </submittedName>
</protein>
<keyword evidence="1" id="KW-0175">Coiled coil</keyword>
<feature type="non-terminal residue" evidence="4">
    <location>
        <position position="625"/>
    </location>
</feature>
<keyword evidence="3" id="KW-0732">Signal</keyword>
<feature type="region of interest" description="Disordered" evidence="2">
    <location>
        <begin position="33"/>
        <end position="63"/>
    </location>
</feature>
<feature type="coiled-coil region" evidence="1">
    <location>
        <begin position="384"/>
        <end position="453"/>
    </location>
</feature>
<proteinExistence type="predicted"/>
<feature type="region of interest" description="Disordered" evidence="2">
    <location>
        <begin position="534"/>
        <end position="566"/>
    </location>
</feature>
<dbReference type="Proteomes" id="UP000763557">
    <property type="component" value="Unassembled WGS sequence"/>
</dbReference>
<comment type="caution">
    <text evidence="4">The sequence shown here is derived from an EMBL/GenBank/DDBJ whole genome shotgun (WGS) entry which is preliminary data.</text>
</comment>
<evidence type="ECO:0000313" key="4">
    <source>
        <dbReference type="EMBL" id="NRN69978.1"/>
    </source>
</evidence>
<evidence type="ECO:0000313" key="5">
    <source>
        <dbReference type="Proteomes" id="UP000763557"/>
    </source>
</evidence>
<accession>A0ABX2FFI2</accession>
<evidence type="ECO:0000256" key="3">
    <source>
        <dbReference type="SAM" id="SignalP"/>
    </source>
</evidence>
<dbReference type="EMBL" id="JAAATY010000033">
    <property type="protein sequence ID" value="NRN69978.1"/>
    <property type="molecule type" value="Genomic_DNA"/>
</dbReference>
<keyword evidence="5" id="KW-1185">Reference proteome</keyword>
<dbReference type="InterPro" id="IPR005506">
    <property type="entry name" value="DUF312_ALF"/>
</dbReference>
<gene>
    <name evidence="4" type="ORF">GC106_72400</name>
</gene>
<name>A0ABX2FFI2_9PSEU</name>
<feature type="compositionally biased region" description="Pro residues" evidence="2">
    <location>
        <begin position="37"/>
        <end position="47"/>
    </location>
</feature>